<feature type="binding site" description="axial binding residue" evidence="7">
    <location>
        <position position="331"/>
    </location>
    <ligand>
        <name>heme c</name>
        <dbReference type="ChEBI" id="CHEBI:61717"/>
        <label>3</label>
    </ligand>
    <ligandPart>
        <name>Fe</name>
        <dbReference type="ChEBI" id="CHEBI:18248"/>
    </ligandPart>
</feature>
<evidence type="ECO:0000256" key="2">
    <source>
        <dbReference type="ARBA" id="ARBA00022617"/>
    </source>
</evidence>
<sequence precursor="true">MTRRTPLIAAALLLGLVAAAAVWVRHATQLVPVEPGPNVKHTAELVERGAYLARAGNCAACHTERGGAAYAGGKGIDTPFGTVYASNLTPDAETGIGRWTADDFWRALHHGQSRDGRLLYPAFPYPDYARVTRDDSDALHAFLMSLPPVREPNRTHTLRFPYDTQAALVAWRTLFFSPEPYRPDTTQPAEWNRGAYLTLGLGHCMACHAPRNALGATANEPDFSGGQIPMQGWYAPSLASPKEAGVQDWPLDEVVRLLRDGHGERGATMGPMAEVVAGSTSHLNEADLRAMGLYLQSLPVVEPPAPDTETAEPQALALGQRLYAAKCAQCHGENGVSSEPEFPSLAGHRTVTMASSANLVRVIIGGGFPPTTAGNPAPFGMPPFGQELSDAEIAALASYVRGAWGHMASRVLPLEVQKIR</sequence>
<feature type="binding site" description="covalent" evidence="6">
    <location>
        <position position="204"/>
    </location>
    <ligand>
        <name>heme c</name>
        <dbReference type="ChEBI" id="CHEBI:61717"/>
        <label>2</label>
    </ligand>
</feature>
<feature type="binding site" description="axial binding residue" evidence="7">
    <location>
        <position position="62"/>
    </location>
    <ligand>
        <name>heme c</name>
        <dbReference type="ChEBI" id="CHEBI:61717"/>
        <label>1</label>
    </ligand>
    <ligandPart>
        <name>Fe</name>
        <dbReference type="ChEBI" id="CHEBI:18248"/>
    </ligandPart>
</feature>
<keyword evidence="4" id="KW-0249">Electron transport</keyword>
<keyword evidence="11" id="KW-1185">Reference proteome</keyword>
<evidence type="ECO:0000313" key="11">
    <source>
        <dbReference type="Proteomes" id="UP000028878"/>
    </source>
</evidence>
<name>A0A1L1PGK7_HYDIT</name>
<dbReference type="Gene3D" id="1.10.760.10">
    <property type="entry name" value="Cytochrome c-like domain"/>
    <property type="match status" value="2"/>
</dbReference>
<feature type="binding site" description="covalent" evidence="6">
    <location>
        <position position="58"/>
    </location>
    <ligand>
        <name>heme c</name>
        <dbReference type="ChEBI" id="CHEBI:61717"/>
        <label>1</label>
    </ligand>
</feature>
<evidence type="ECO:0000256" key="6">
    <source>
        <dbReference type="PIRSR" id="PIRSR000018-50"/>
    </source>
</evidence>
<gene>
    <name evidence="10" type="ORF">BN948_01552</name>
</gene>
<feature type="domain" description="Cytochrome c" evidence="9">
    <location>
        <begin position="44"/>
        <end position="147"/>
    </location>
</feature>
<dbReference type="InterPro" id="IPR051459">
    <property type="entry name" value="Cytochrome_c-type_DH"/>
</dbReference>
<reference evidence="11" key="1">
    <citation type="submission" date="2014-11" db="EMBL/GenBank/DDBJ databases">
        <title>Draft genome sequence of Hydrogenophaga intermedia S1.</title>
        <authorList>
            <person name="Gan H.M."/>
            <person name="Chew T.H."/>
            <person name="Stolz A."/>
        </authorList>
    </citation>
    <scope>NUCLEOTIDE SEQUENCE [LARGE SCALE GENOMIC DNA]</scope>
    <source>
        <strain evidence="11">S1</strain>
    </source>
</reference>
<dbReference type="SUPFAM" id="SSF46626">
    <property type="entry name" value="Cytochrome c"/>
    <property type="match status" value="3"/>
</dbReference>
<dbReference type="PROSITE" id="PS51007">
    <property type="entry name" value="CYTC"/>
    <property type="match status" value="3"/>
</dbReference>
<dbReference type="Pfam" id="PF00034">
    <property type="entry name" value="Cytochrom_C"/>
    <property type="match status" value="2"/>
</dbReference>
<dbReference type="GO" id="GO:0016614">
    <property type="term" value="F:oxidoreductase activity, acting on CH-OH group of donors"/>
    <property type="evidence" value="ECO:0007669"/>
    <property type="project" value="InterPro"/>
</dbReference>
<feature type="binding site" description="covalent" evidence="6">
    <location>
        <position position="61"/>
    </location>
    <ligand>
        <name>heme c</name>
        <dbReference type="ChEBI" id="CHEBI:61717"/>
        <label>1</label>
    </ligand>
</feature>
<feature type="signal peptide" evidence="8">
    <location>
        <begin position="1"/>
        <end position="20"/>
    </location>
</feature>
<dbReference type="GO" id="GO:0020037">
    <property type="term" value="F:heme binding"/>
    <property type="evidence" value="ECO:0007669"/>
    <property type="project" value="InterPro"/>
</dbReference>
<evidence type="ECO:0000256" key="1">
    <source>
        <dbReference type="ARBA" id="ARBA00022448"/>
    </source>
</evidence>
<protein>
    <submittedName>
        <fullName evidence="10">Class I cytochrome c</fullName>
    </submittedName>
</protein>
<evidence type="ECO:0000256" key="4">
    <source>
        <dbReference type="ARBA" id="ARBA00022982"/>
    </source>
</evidence>
<dbReference type="InterPro" id="IPR014353">
    <property type="entry name" value="Membr-bd_ADH_cyt_c"/>
</dbReference>
<dbReference type="GO" id="GO:0005506">
    <property type="term" value="F:iron ion binding"/>
    <property type="evidence" value="ECO:0007669"/>
    <property type="project" value="InterPro"/>
</dbReference>
<evidence type="ECO:0000256" key="8">
    <source>
        <dbReference type="SAM" id="SignalP"/>
    </source>
</evidence>
<comment type="cofactor">
    <cofactor evidence="6">
        <name>heme c</name>
        <dbReference type="ChEBI" id="CHEBI:61717"/>
    </cofactor>
    <text evidence="6">Binds 3 heme c groups covalently per subunit.</text>
</comment>
<evidence type="ECO:0000256" key="3">
    <source>
        <dbReference type="ARBA" id="ARBA00022723"/>
    </source>
</evidence>
<dbReference type="GO" id="GO:0009055">
    <property type="term" value="F:electron transfer activity"/>
    <property type="evidence" value="ECO:0007669"/>
    <property type="project" value="InterPro"/>
</dbReference>
<evidence type="ECO:0000256" key="5">
    <source>
        <dbReference type="ARBA" id="ARBA00023004"/>
    </source>
</evidence>
<evidence type="ECO:0000259" key="9">
    <source>
        <dbReference type="PROSITE" id="PS51007"/>
    </source>
</evidence>
<dbReference type="PANTHER" id="PTHR35008">
    <property type="entry name" value="BLL4482 PROTEIN-RELATED"/>
    <property type="match status" value="1"/>
</dbReference>
<keyword evidence="8" id="KW-0732">Signal</keyword>
<dbReference type="AlphaFoldDB" id="A0A1L1PGK7"/>
<dbReference type="PIRSF" id="PIRSF000018">
    <property type="entry name" value="Mb_ADH_cyt_c"/>
    <property type="match status" value="1"/>
</dbReference>
<dbReference type="PANTHER" id="PTHR35008:SF4">
    <property type="entry name" value="BLL4482 PROTEIN"/>
    <property type="match status" value="1"/>
</dbReference>
<feature type="binding site" description="axial binding residue" evidence="7">
    <location>
        <position position="208"/>
    </location>
    <ligand>
        <name>heme c</name>
        <dbReference type="ChEBI" id="CHEBI:61717"/>
        <label>2</label>
    </ligand>
    <ligandPart>
        <name>Fe</name>
        <dbReference type="ChEBI" id="CHEBI:18248"/>
    </ligandPart>
</feature>
<organism evidence="10 11">
    <name type="scientific">Hydrogenophaga intermedia</name>
    <dbReference type="NCBI Taxonomy" id="65786"/>
    <lineage>
        <taxon>Bacteria</taxon>
        <taxon>Pseudomonadati</taxon>
        <taxon>Pseudomonadota</taxon>
        <taxon>Betaproteobacteria</taxon>
        <taxon>Burkholderiales</taxon>
        <taxon>Comamonadaceae</taxon>
        <taxon>Hydrogenophaga</taxon>
    </lineage>
</organism>
<proteinExistence type="predicted"/>
<accession>A0A1L1PGK7</accession>
<feature type="domain" description="Cytochrome c" evidence="9">
    <location>
        <begin position="189"/>
        <end position="299"/>
    </location>
</feature>
<feature type="binding site" description="covalent" evidence="6">
    <location>
        <position position="330"/>
    </location>
    <ligand>
        <name>heme c</name>
        <dbReference type="ChEBI" id="CHEBI:61717"/>
        <label>3</label>
    </ligand>
</feature>
<keyword evidence="2 6" id="KW-0349">Heme</keyword>
<dbReference type="InterPro" id="IPR008168">
    <property type="entry name" value="Cyt_C_IC"/>
</dbReference>
<feature type="binding site" description="covalent" evidence="6">
    <location>
        <position position="327"/>
    </location>
    <ligand>
        <name>heme c</name>
        <dbReference type="ChEBI" id="CHEBI:61717"/>
        <label>3</label>
    </ligand>
</feature>
<feature type="domain" description="Cytochrome c" evidence="9">
    <location>
        <begin position="314"/>
        <end position="404"/>
    </location>
</feature>
<dbReference type="InterPro" id="IPR009056">
    <property type="entry name" value="Cyt_c-like_dom"/>
</dbReference>
<keyword evidence="1" id="KW-0813">Transport</keyword>
<dbReference type="PRINTS" id="PR00605">
    <property type="entry name" value="CYTCHROMECIC"/>
</dbReference>
<dbReference type="InterPro" id="IPR036909">
    <property type="entry name" value="Cyt_c-like_dom_sf"/>
</dbReference>
<evidence type="ECO:0000313" key="10">
    <source>
        <dbReference type="EMBL" id="CDN87133.1"/>
    </source>
</evidence>
<feature type="chain" id="PRO_5009681445" evidence="8">
    <location>
        <begin position="21"/>
        <end position="420"/>
    </location>
</feature>
<dbReference type="EMBL" id="CCAE010000009">
    <property type="protein sequence ID" value="CDN87133.1"/>
    <property type="molecule type" value="Genomic_DNA"/>
</dbReference>
<keyword evidence="5 7" id="KW-0408">Iron</keyword>
<feature type="binding site" description="covalent" evidence="6">
    <location>
        <position position="207"/>
    </location>
    <ligand>
        <name>heme c</name>
        <dbReference type="ChEBI" id="CHEBI:61717"/>
        <label>2</label>
    </ligand>
</feature>
<keyword evidence="3 7" id="KW-0479">Metal-binding</keyword>
<dbReference type="Proteomes" id="UP000028878">
    <property type="component" value="Unassembled WGS sequence"/>
</dbReference>
<dbReference type="GO" id="GO:0016020">
    <property type="term" value="C:membrane"/>
    <property type="evidence" value="ECO:0007669"/>
    <property type="project" value="InterPro"/>
</dbReference>
<dbReference type="RefSeq" id="WP_009518148.1">
    <property type="nucleotide sequence ID" value="NZ_CCAE010000009.1"/>
</dbReference>
<evidence type="ECO:0000256" key="7">
    <source>
        <dbReference type="PIRSR" id="PIRSR000018-51"/>
    </source>
</evidence>